<feature type="domain" description="HTH lysR-type" evidence="5">
    <location>
        <begin position="1"/>
        <end position="58"/>
    </location>
</feature>
<evidence type="ECO:0000256" key="4">
    <source>
        <dbReference type="ARBA" id="ARBA00023163"/>
    </source>
</evidence>
<dbReference type="SUPFAM" id="SSF46785">
    <property type="entry name" value="Winged helix' DNA-binding domain"/>
    <property type="match status" value="1"/>
</dbReference>
<dbReference type="PRINTS" id="PR00039">
    <property type="entry name" value="HTHLYSR"/>
</dbReference>
<dbReference type="PROSITE" id="PS50931">
    <property type="entry name" value="HTH_LYSR"/>
    <property type="match status" value="1"/>
</dbReference>
<dbReference type="Gene3D" id="3.40.190.290">
    <property type="match status" value="1"/>
</dbReference>
<keyword evidence="3" id="KW-0238">DNA-binding</keyword>
<dbReference type="InterPro" id="IPR050950">
    <property type="entry name" value="HTH-type_LysR_regulators"/>
</dbReference>
<comment type="caution">
    <text evidence="6">The sequence shown here is derived from an EMBL/GenBank/DDBJ whole genome shotgun (WGS) entry which is preliminary data.</text>
</comment>
<dbReference type="CDD" id="cd05466">
    <property type="entry name" value="PBP2_LTTR_substrate"/>
    <property type="match status" value="1"/>
</dbReference>
<dbReference type="RefSeq" id="WP_186503176.1">
    <property type="nucleotide sequence ID" value="NZ_JACOGK010000018.1"/>
</dbReference>
<evidence type="ECO:0000256" key="1">
    <source>
        <dbReference type="ARBA" id="ARBA00009437"/>
    </source>
</evidence>
<accession>A0ABR6VJU6</accession>
<dbReference type="PANTHER" id="PTHR30419">
    <property type="entry name" value="HTH-TYPE TRANSCRIPTIONAL REGULATOR YBHD"/>
    <property type="match status" value="1"/>
</dbReference>
<dbReference type="InterPro" id="IPR036388">
    <property type="entry name" value="WH-like_DNA-bd_sf"/>
</dbReference>
<evidence type="ECO:0000259" key="5">
    <source>
        <dbReference type="PROSITE" id="PS50931"/>
    </source>
</evidence>
<dbReference type="Pfam" id="PF03466">
    <property type="entry name" value="LysR_substrate"/>
    <property type="match status" value="1"/>
</dbReference>
<organism evidence="6 7">
    <name type="scientific">Megasphaera hominis</name>
    <dbReference type="NCBI Taxonomy" id="159836"/>
    <lineage>
        <taxon>Bacteria</taxon>
        <taxon>Bacillati</taxon>
        <taxon>Bacillota</taxon>
        <taxon>Negativicutes</taxon>
        <taxon>Veillonellales</taxon>
        <taxon>Veillonellaceae</taxon>
        <taxon>Megasphaera</taxon>
    </lineage>
</organism>
<proteinExistence type="inferred from homology"/>
<keyword evidence="2" id="KW-0805">Transcription regulation</keyword>
<evidence type="ECO:0000313" key="6">
    <source>
        <dbReference type="EMBL" id="MBC3537022.1"/>
    </source>
</evidence>
<dbReference type="Pfam" id="PF00126">
    <property type="entry name" value="HTH_1"/>
    <property type="match status" value="1"/>
</dbReference>
<keyword evidence="4" id="KW-0804">Transcription</keyword>
<dbReference type="PANTHER" id="PTHR30419:SF28">
    <property type="entry name" value="HTH-TYPE TRANSCRIPTIONAL REGULATOR BSDA"/>
    <property type="match status" value="1"/>
</dbReference>
<dbReference type="Gene3D" id="1.10.10.10">
    <property type="entry name" value="Winged helix-like DNA-binding domain superfamily/Winged helix DNA-binding domain"/>
    <property type="match status" value="1"/>
</dbReference>
<dbReference type="EMBL" id="JACOGK010000018">
    <property type="protein sequence ID" value="MBC3537022.1"/>
    <property type="molecule type" value="Genomic_DNA"/>
</dbReference>
<gene>
    <name evidence="6" type="ORF">H8J70_07140</name>
</gene>
<comment type="similarity">
    <text evidence="1">Belongs to the LysR transcriptional regulatory family.</text>
</comment>
<dbReference type="SUPFAM" id="SSF53850">
    <property type="entry name" value="Periplasmic binding protein-like II"/>
    <property type="match status" value="1"/>
</dbReference>
<dbReference type="InterPro" id="IPR005119">
    <property type="entry name" value="LysR_subst-bd"/>
</dbReference>
<dbReference type="Proteomes" id="UP000606870">
    <property type="component" value="Unassembled WGS sequence"/>
</dbReference>
<evidence type="ECO:0000256" key="3">
    <source>
        <dbReference type="ARBA" id="ARBA00023125"/>
    </source>
</evidence>
<evidence type="ECO:0000313" key="7">
    <source>
        <dbReference type="Proteomes" id="UP000606870"/>
    </source>
</evidence>
<keyword evidence="7" id="KW-1185">Reference proteome</keyword>
<dbReference type="InterPro" id="IPR000847">
    <property type="entry name" value="LysR_HTH_N"/>
</dbReference>
<sequence>MDLRQLRYIIAIAEEGQITAAAKWLHMAQPPLSQQVKALEEELGTALFKRGHRHIELTEAGQLLYTRARQILDLSDATEREIADLQHGLRGTLKVGTVSSSGSIILSSAMQDFHKSHGEIHFEIHDGNTFTIIDMLQKGVIELGLVRTPFKHELFHCKMLAQEPMIAALTGDLDWCPDRDTISFSELAGRPLIIYRRFAQLLSDTCAVYNFTPTLFCQNDDARTTILWANAGLGIAITPASAFQLAAHDRLHYKIIDEPRLYTSIAVIWMKNRYLSSLAETFIKELKL</sequence>
<protein>
    <submittedName>
        <fullName evidence="6">LysR family transcriptional regulator</fullName>
    </submittedName>
</protein>
<reference evidence="6 7" key="1">
    <citation type="submission" date="2020-08" db="EMBL/GenBank/DDBJ databases">
        <authorList>
            <person name="Liu C."/>
            <person name="Sun Q."/>
        </authorList>
    </citation>
    <scope>NUCLEOTIDE SEQUENCE [LARGE SCALE GENOMIC DNA]</scope>
    <source>
        <strain evidence="6 7">NSJ-59</strain>
    </source>
</reference>
<dbReference type="InterPro" id="IPR036390">
    <property type="entry name" value="WH_DNA-bd_sf"/>
</dbReference>
<evidence type="ECO:0000256" key="2">
    <source>
        <dbReference type="ARBA" id="ARBA00023015"/>
    </source>
</evidence>
<name>A0ABR6VJU6_9FIRM</name>